<feature type="domain" description="CCHC-type" evidence="3">
    <location>
        <begin position="285"/>
        <end position="301"/>
    </location>
</feature>
<sequence length="366" mass="41249">MSHNGEGRSNDADDALQVDTMTVAQLKEELRVRKLKETGNKVDLVTRLKAALVLDNQREEGSDDDEPSGESDDKQDGVGANSAGNNEIRIRSKFVPIFKDVEESIDTFSGDEGKNVKLWIKEFEDLAELCEWNTVQKTIYAKRLLRGSARLFVKSDDCGKTWKTLKAALKSEFVLKVDSRAMHKELQRRKKRTDEPYHEYCYKMMEIAARADVETKAVIQYIIDGIDDEGYRKSILYGAKTIRELKDKFDVYTEMFGKAKSRASENKKKPFSTAENKDAKRDIKRCYNCGDNNHLSAACPSKGQGTKCFRCNKYGHIASKCPEGTNAEKKEKSCNMVQSDSGKCRKDVIINGMKLSAIIDSGSDLV</sequence>
<dbReference type="PANTHER" id="PTHR33223">
    <property type="entry name" value="CCHC-TYPE DOMAIN-CONTAINING PROTEIN"/>
    <property type="match status" value="1"/>
</dbReference>
<dbReference type="SMART" id="SM00513">
    <property type="entry name" value="SAP"/>
    <property type="match status" value="1"/>
</dbReference>
<accession>A0A0J7KCU5</accession>
<organism evidence="5 6">
    <name type="scientific">Lasius niger</name>
    <name type="common">Black garden ant</name>
    <dbReference type="NCBI Taxonomy" id="67767"/>
    <lineage>
        <taxon>Eukaryota</taxon>
        <taxon>Metazoa</taxon>
        <taxon>Ecdysozoa</taxon>
        <taxon>Arthropoda</taxon>
        <taxon>Hexapoda</taxon>
        <taxon>Insecta</taxon>
        <taxon>Pterygota</taxon>
        <taxon>Neoptera</taxon>
        <taxon>Endopterygota</taxon>
        <taxon>Hymenoptera</taxon>
        <taxon>Apocrita</taxon>
        <taxon>Aculeata</taxon>
        <taxon>Formicoidea</taxon>
        <taxon>Formicidae</taxon>
        <taxon>Formicinae</taxon>
        <taxon>Lasius</taxon>
        <taxon>Lasius</taxon>
    </lineage>
</organism>
<feature type="region of interest" description="Disordered" evidence="2">
    <location>
        <begin position="55"/>
        <end position="83"/>
    </location>
</feature>
<keyword evidence="1" id="KW-0479">Metal-binding</keyword>
<dbReference type="Pfam" id="PF02037">
    <property type="entry name" value="SAP"/>
    <property type="match status" value="1"/>
</dbReference>
<feature type="compositionally biased region" description="Acidic residues" evidence="2">
    <location>
        <begin position="61"/>
        <end position="70"/>
    </location>
</feature>
<dbReference type="SUPFAM" id="SSF57756">
    <property type="entry name" value="Retrovirus zinc finger-like domains"/>
    <property type="match status" value="1"/>
</dbReference>
<dbReference type="InterPro" id="IPR001878">
    <property type="entry name" value="Znf_CCHC"/>
</dbReference>
<keyword evidence="6" id="KW-1185">Reference proteome</keyword>
<dbReference type="PROSITE" id="PS50158">
    <property type="entry name" value="ZF_CCHC"/>
    <property type="match status" value="2"/>
</dbReference>
<dbReference type="STRING" id="67767.A0A0J7KCU5"/>
<dbReference type="Gene3D" id="1.10.720.30">
    <property type="entry name" value="SAP domain"/>
    <property type="match status" value="1"/>
</dbReference>
<keyword evidence="1" id="KW-0863">Zinc-finger</keyword>
<dbReference type="OrthoDB" id="7693469at2759"/>
<gene>
    <name evidence="5" type="ORF">RF55_12415</name>
</gene>
<keyword evidence="1" id="KW-0862">Zinc</keyword>
<dbReference type="Pfam" id="PF00098">
    <property type="entry name" value="zf-CCHC"/>
    <property type="match status" value="2"/>
</dbReference>
<proteinExistence type="predicted"/>
<dbReference type="InterPro" id="IPR036875">
    <property type="entry name" value="Znf_CCHC_sf"/>
</dbReference>
<feature type="domain" description="CCHC-type" evidence="3">
    <location>
        <begin position="307"/>
        <end position="323"/>
    </location>
</feature>
<dbReference type="AlphaFoldDB" id="A0A0J7KCU5"/>
<name>A0A0J7KCU5_LASNI</name>
<evidence type="ECO:0000256" key="2">
    <source>
        <dbReference type="SAM" id="MobiDB-lite"/>
    </source>
</evidence>
<evidence type="ECO:0000259" key="4">
    <source>
        <dbReference type="PROSITE" id="PS50800"/>
    </source>
</evidence>
<feature type="domain" description="SAP" evidence="4">
    <location>
        <begin position="18"/>
        <end position="52"/>
    </location>
</feature>
<reference evidence="5 6" key="1">
    <citation type="submission" date="2015-04" db="EMBL/GenBank/DDBJ databases">
        <title>Lasius niger genome sequencing.</title>
        <authorList>
            <person name="Konorov E.A."/>
            <person name="Nikitin M.A."/>
            <person name="Kirill M.V."/>
            <person name="Chang P."/>
        </authorList>
    </citation>
    <scope>NUCLEOTIDE SEQUENCE [LARGE SCALE GENOMIC DNA]</scope>
    <source>
        <tissue evidence="5">Whole</tissue>
    </source>
</reference>
<dbReference type="Proteomes" id="UP000036403">
    <property type="component" value="Unassembled WGS sequence"/>
</dbReference>
<evidence type="ECO:0000313" key="6">
    <source>
        <dbReference type="Proteomes" id="UP000036403"/>
    </source>
</evidence>
<dbReference type="PaxDb" id="67767-A0A0J7KCU5"/>
<dbReference type="Gene3D" id="4.10.60.10">
    <property type="entry name" value="Zinc finger, CCHC-type"/>
    <property type="match status" value="1"/>
</dbReference>
<dbReference type="GO" id="GO:0003676">
    <property type="term" value="F:nucleic acid binding"/>
    <property type="evidence" value="ECO:0007669"/>
    <property type="project" value="InterPro"/>
</dbReference>
<comment type="caution">
    <text evidence="5">The sequence shown here is derived from an EMBL/GenBank/DDBJ whole genome shotgun (WGS) entry which is preliminary data.</text>
</comment>
<dbReference type="SMART" id="SM00343">
    <property type="entry name" value="ZnF_C2HC"/>
    <property type="match status" value="2"/>
</dbReference>
<dbReference type="InterPro" id="IPR003034">
    <property type="entry name" value="SAP_dom"/>
</dbReference>
<dbReference type="GO" id="GO:0008270">
    <property type="term" value="F:zinc ion binding"/>
    <property type="evidence" value="ECO:0007669"/>
    <property type="project" value="UniProtKB-KW"/>
</dbReference>
<dbReference type="EMBL" id="LBMM01009423">
    <property type="protein sequence ID" value="KMQ88147.1"/>
    <property type="molecule type" value="Genomic_DNA"/>
</dbReference>
<evidence type="ECO:0000256" key="1">
    <source>
        <dbReference type="PROSITE-ProRule" id="PRU00047"/>
    </source>
</evidence>
<protein>
    <submittedName>
        <fullName evidence="5">Enzymatic poly</fullName>
    </submittedName>
</protein>
<evidence type="ECO:0000259" key="3">
    <source>
        <dbReference type="PROSITE" id="PS50158"/>
    </source>
</evidence>
<dbReference type="SUPFAM" id="SSF68906">
    <property type="entry name" value="SAP domain"/>
    <property type="match status" value="1"/>
</dbReference>
<dbReference type="InterPro" id="IPR036361">
    <property type="entry name" value="SAP_dom_sf"/>
</dbReference>
<dbReference type="PANTHER" id="PTHR33223:SF6">
    <property type="entry name" value="CCHC-TYPE DOMAIN-CONTAINING PROTEIN"/>
    <property type="match status" value="1"/>
</dbReference>
<evidence type="ECO:0000313" key="5">
    <source>
        <dbReference type="EMBL" id="KMQ88147.1"/>
    </source>
</evidence>
<dbReference type="PROSITE" id="PS50800">
    <property type="entry name" value="SAP"/>
    <property type="match status" value="1"/>
</dbReference>